<dbReference type="Gene3D" id="3.40.50.720">
    <property type="entry name" value="NAD(P)-binding Rossmann-like Domain"/>
    <property type="match status" value="1"/>
</dbReference>
<dbReference type="PRINTS" id="PR00081">
    <property type="entry name" value="GDHRDH"/>
</dbReference>
<name>A0ABQ4FCN2_9ACTN</name>
<comment type="caution">
    <text evidence="3">The sequence shown here is derived from an EMBL/GenBank/DDBJ whole genome shotgun (WGS) entry which is preliminary data.</text>
</comment>
<protein>
    <submittedName>
        <fullName evidence="3">Gluconate 5-dehydrogenase</fullName>
    </submittedName>
</protein>
<evidence type="ECO:0000313" key="4">
    <source>
        <dbReference type="Proteomes" id="UP000651728"/>
    </source>
</evidence>
<evidence type="ECO:0000256" key="2">
    <source>
        <dbReference type="ARBA" id="ARBA00023002"/>
    </source>
</evidence>
<dbReference type="InterPro" id="IPR002347">
    <property type="entry name" value="SDR_fam"/>
</dbReference>
<dbReference type="EMBL" id="BOOB01000018">
    <property type="protein sequence ID" value="GIH32577.1"/>
    <property type="molecule type" value="Genomic_DNA"/>
</dbReference>
<organism evidence="3 4">
    <name type="scientific">Microbispora amethystogenes</name>
    <dbReference type="NCBI Taxonomy" id="1427754"/>
    <lineage>
        <taxon>Bacteria</taxon>
        <taxon>Bacillati</taxon>
        <taxon>Actinomycetota</taxon>
        <taxon>Actinomycetes</taxon>
        <taxon>Streptosporangiales</taxon>
        <taxon>Streptosporangiaceae</taxon>
        <taxon>Microbispora</taxon>
    </lineage>
</organism>
<reference evidence="3 4" key="1">
    <citation type="submission" date="2021-01" db="EMBL/GenBank/DDBJ databases">
        <title>Whole genome shotgun sequence of Microbispora amethystogenes NBRC 101907.</title>
        <authorList>
            <person name="Komaki H."/>
            <person name="Tamura T."/>
        </authorList>
    </citation>
    <scope>NUCLEOTIDE SEQUENCE [LARGE SCALE GENOMIC DNA]</scope>
    <source>
        <strain evidence="3 4">NBRC 101907</strain>
    </source>
</reference>
<dbReference type="Pfam" id="PF13561">
    <property type="entry name" value="adh_short_C2"/>
    <property type="match status" value="1"/>
</dbReference>
<dbReference type="PANTHER" id="PTHR43639">
    <property type="entry name" value="OXIDOREDUCTASE, SHORT-CHAIN DEHYDROGENASE/REDUCTASE FAMILY (AFU_ORTHOLOGUE AFUA_5G02870)"/>
    <property type="match status" value="1"/>
</dbReference>
<dbReference type="SUPFAM" id="SSF51735">
    <property type="entry name" value="NAD(P)-binding Rossmann-fold domains"/>
    <property type="match status" value="1"/>
</dbReference>
<accession>A0ABQ4FCN2</accession>
<sequence>MSNQGRKVAVITGASQGIGAGLVTGYRKLGYAVVATSRGIAPSQDPEVLTVQGDISDRATAEQVIAAGVERFGRIDTLVNNAGIFIAKPFTDFTQDDYDAVMGVNVSGFFRITQLAIEQMLRQGGGHLVQITTSLVEHPNSAVPSVLASLSKGGLQAATKALAIEYATRGIRANAVALGTIKTPMHPEEHHEALAALHPMGRMGEIGDITDAVLYLETAPFVTGAILPVDGGQTAGH</sequence>
<evidence type="ECO:0000313" key="3">
    <source>
        <dbReference type="EMBL" id="GIH32577.1"/>
    </source>
</evidence>
<evidence type="ECO:0000256" key="1">
    <source>
        <dbReference type="ARBA" id="ARBA00006484"/>
    </source>
</evidence>
<dbReference type="PRINTS" id="PR00080">
    <property type="entry name" value="SDRFAMILY"/>
</dbReference>
<dbReference type="PANTHER" id="PTHR43639:SF1">
    <property type="entry name" value="SHORT-CHAIN DEHYDROGENASE_REDUCTASE FAMILY PROTEIN"/>
    <property type="match status" value="1"/>
</dbReference>
<proteinExistence type="inferred from homology"/>
<keyword evidence="2" id="KW-0560">Oxidoreductase</keyword>
<dbReference type="InterPro" id="IPR036291">
    <property type="entry name" value="NAD(P)-bd_dom_sf"/>
</dbReference>
<dbReference type="Proteomes" id="UP000651728">
    <property type="component" value="Unassembled WGS sequence"/>
</dbReference>
<dbReference type="RefSeq" id="WP_204285713.1">
    <property type="nucleotide sequence ID" value="NZ_BAABEJ010000010.1"/>
</dbReference>
<comment type="similarity">
    <text evidence="1">Belongs to the short-chain dehydrogenases/reductases (SDR) family.</text>
</comment>
<keyword evidence="4" id="KW-1185">Reference proteome</keyword>
<gene>
    <name evidence="3" type="ORF">Mam01_27410</name>
</gene>